<dbReference type="Gene3D" id="1.10.132.90">
    <property type="match status" value="1"/>
</dbReference>
<evidence type="ECO:0000313" key="3">
    <source>
        <dbReference type="EMBL" id="MDV2077902.1"/>
    </source>
</evidence>
<feature type="compositionally biased region" description="Polar residues" evidence="1">
    <location>
        <begin position="35"/>
        <end position="44"/>
    </location>
</feature>
<dbReference type="RefSeq" id="WP_316972767.1">
    <property type="nucleotide sequence ID" value="NZ_JAWIIJ010000002.1"/>
</dbReference>
<feature type="region of interest" description="Disordered" evidence="1">
    <location>
        <begin position="394"/>
        <end position="425"/>
    </location>
</feature>
<proteinExistence type="predicted"/>
<gene>
    <name evidence="3" type="ORF">RYS15_04375</name>
</gene>
<reference evidence="3 4" key="1">
    <citation type="submission" date="2023-10" db="EMBL/GenBank/DDBJ databases">
        <title>Characteristics and mechanism of a salt-tolerant marine origin heterotrophic nitrifying- aerobic denitrifying bacteria Marinobacter xestospongiae HN1.</title>
        <authorList>
            <person name="Qi R."/>
        </authorList>
    </citation>
    <scope>NUCLEOTIDE SEQUENCE [LARGE SCALE GENOMIC DNA]</scope>
    <source>
        <strain evidence="3 4">HN1</strain>
    </source>
</reference>
<dbReference type="Proteomes" id="UP001269819">
    <property type="component" value="Unassembled WGS sequence"/>
</dbReference>
<dbReference type="Pfam" id="PF18433">
    <property type="entry name" value="DUF5610"/>
    <property type="match status" value="1"/>
</dbReference>
<comment type="caution">
    <text evidence="3">The sequence shown here is derived from an EMBL/GenBank/DDBJ whole genome shotgun (WGS) entry which is preliminary data.</text>
</comment>
<feature type="domain" description="DUF5610" evidence="2">
    <location>
        <begin position="49"/>
        <end position="162"/>
    </location>
</feature>
<evidence type="ECO:0000259" key="2">
    <source>
        <dbReference type="Pfam" id="PF18433"/>
    </source>
</evidence>
<feature type="compositionally biased region" description="Polar residues" evidence="1">
    <location>
        <begin position="9"/>
        <end position="28"/>
    </location>
</feature>
<protein>
    <submittedName>
        <fullName evidence="3">DUF5610 domain-containing protein</fullName>
    </submittedName>
</protein>
<feature type="region of interest" description="Disordered" evidence="1">
    <location>
        <begin position="1"/>
        <end position="44"/>
    </location>
</feature>
<accession>A0ABU3VUF8</accession>
<name>A0ABU3VUF8_9GAMM</name>
<evidence type="ECO:0000256" key="1">
    <source>
        <dbReference type="SAM" id="MobiDB-lite"/>
    </source>
</evidence>
<dbReference type="EMBL" id="JAWIIJ010000002">
    <property type="protein sequence ID" value="MDV2077902.1"/>
    <property type="molecule type" value="Genomic_DNA"/>
</dbReference>
<keyword evidence="4" id="KW-1185">Reference proteome</keyword>
<organism evidence="3 4">
    <name type="scientific">Marinobacter xestospongiae</name>
    <dbReference type="NCBI Taxonomy" id="994319"/>
    <lineage>
        <taxon>Bacteria</taxon>
        <taxon>Pseudomonadati</taxon>
        <taxon>Pseudomonadota</taxon>
        <taxon>Gammaproteobacteria</taxon>
        <taxon>Pseudomonadales</taxon>
        <taxon>Marinobacteraceae</taxon>
        <taxon>Marinobacter</taxon>
    </lineage>
</organism>
<sequence length="425" mass="45461">MAFPITGPGTDSPNRFNVDTSARRQASTPAPRVMTDTSSSQIRSPQDAINVLRTRLDQQMQQVLGNPEKGAVRTDVPAFEPPSAADVASRMLGFVQARLQQEADNGADQERLANLLEQARAGIEKGFGEAREQIKALGMMNDTLAADIDDSFGRIQEGLDDLEARFLGSQEPSGPGAVERSSMTQVEASSRNALQFEVRTRDGDIVTVSMNERAYAGARTASVQGENGSASSSTAVSLFSGRYEFSVEGELDEGERQALTELFEDVQSVSSRFFDGDVQGAFEAAQSLGIGGEELASFSLNLSSTRTVRASTYESVAQQNSPSAQLRPLGDLAQSIRQLGQDALENGLDTDTLGSLMTRMMDDLRQLSRGDEEPASQDYMGDFFNQILQRLQSSGTDAAGTEIGTDADSGDSDAGETGDRSSEAS</sequence>
<evidence type="ECO:0000313" key="4">
    <source>
        <dbReference type="Proteomes" id="UP001269819"/>
    </source>
</evidence>
<dbReference type="InterPro" id="IPR041651">
    <property type="entry name" value="DUF5610"/>
</dbReference>